<sequence>MLSSLARDQAHTLNPPRDPAASGETDVHYDSSNASYVPRWPRNTLTIGAATPVIVSMLAGHAIVIQPLDGDARMAPQPVRRKEIFSESARLLCPF</sequence>
<reference evidence="2 3" key="1">
    <citation type="submission" date="2019-05" db="EMBL/GenBank/DDBJ databases">
        <title>Another draft genome of Portunus trituberculatus and its Hox gene families provides insights of decapod evolution.</title>
        <authorList>
            <person name="Jeong J.-H."/>
            <person name="Song I."/>
            <person name="Kim S."/>
            <person name="Choi T."/>
            <person name="Kim D."/>
            <person name="Ryu S."/>
            <person name="Kim W."/>
        </authorList>
    </citation>
    <scope>NUCLEOTIDE SEQUENCE [LARGE SCALE GENOMIC DNA]</scope>
    <source>
        <tissue evidence="2">Muscle</tissue>
    </source>
</reference>
<evidence type="ECO:0000313" key="3">
    <source>
        <dbReference type="Proteomes" id="UP000324222"/>
    </source>
</evidence>
<gene>
    <name evidence="2" type="ORF">E2C01_052474</name>
</gene>
<evidence type="ECO:0000313" key="2">
    <source>
        <dbReference type="EMBL" id="MPC58469.1"/>
    </source>
</evidence>
<evidence type="ECO:0000256" key="1">
    <source>
        <dbReference type="SAM" id="MobiDB-lite"/>
    </source>
</evidence>
<accession>A0A5B7GLN6</accession>
<keyword evidence="3" id="KW-1185">Reference proteome</keyword>
<comment type="caution">
    <text evidence="2">The sequence shown here is derived from an EMBL/GenBank/DDBJ whole genome shotgun (WGS) entry which is preliminary data.</text>
</comment>
<dbReference type="Proteomes" id="UP000324222">
    <property type="component" value="Unassembled WGS sequence"/>
</dbReference>
<feature type="region of interest" description="Disordered" evidence="1">
    <location>
        <begin position="1"/>
        <end position="33"/>
    </location>
</feature>
<protein>
    <submittedName>
        <fullName evidence="2">Uncharacterized protein</fullName>
    </submittedName>
</protein>
<proteinExistence type="predicted"/>
<dbReference type="AlphaFoldDB" id="A0A5B7GLN6"/>
<dbReference type="EMBL" id="VSRR010015716">
    <property type="protein sequence ID" value="MPC58469.1"/>
    <property type="molecule type" value="Genomic_DNA"/>
</dbReference>
<organism evidence="2 3">
    <name type="scientific">Portunus trituberculatus</name>
    <name type="common">Swimming crab</name>
    <name type="synonym">Neptunus trituberculatus</name>
    <dbReference type="NCBI Taxonomy" id="210409"/>
    <lineage>
        <taxon>Eukaryota</taxon>
        <taxon>Metazoa</taxon>
        <taxon>Ecdysozoa</taxon>
        <taxon>Arthropoda</taxon>
        <taxon>Crustacea</taxon>
        <taxon>Multicrustacea</taxon>
        <taxon>Malacostraca</taxon>
        <taxon>Eumalacostraca</taxon>
        <taxon>Eucarida</taxon>
        <taxon>Decapoda</taxon>
        <taxon>Pleocyemata</taxon>
        <taxon>Brachyura</taxon>
        <taxon>Eubrachyura</taxon>
        <taxon>Portunoidea</taxon>
        <taxon>Portunidae</taxon>
        <taxon>Portuninae</taxon>
        <taxon>Portunus</taxon>
    </lineage>
</organism>
<name>A0A5B7GLN6_PORTR</name>